<dbReference type="PANTHER" id="PTHR21329">
    <property type="entry name" value="PHOSPHATIDYLINOSITOL N-ACETYLGLUCOSAMINYLTRANSFERASE SUBUNIT Q-RELATED"/>
    <property type="match status" value="1"/>
</dbReference>
<reference evidence="2 3" key="1">
    <citation type="submission" date="2016-03" db="EMBL/GenBank/DDBJ databases">
        <authorList>
            <person name="Devillers H."/>
        </authorList>
    </citation>
    <scope>NUCLEOTIDE SEQUENCE [LARGE SCALE GENOMIC DNA]</scope>
    <source>
        <strain evidence="2">CBS 6772</strain>
    </source>
</reference>
<evidence type="ECO:0000313" key="2">
    <source>
        <dbReference type="EMBL" id="SCW00799.1"/>
    </source>
</evidence>
<proteinExistence type="predicted"/>
<dbReference type="STRING" id="4955.A0A1G4MA89"/>
<accession>A0A1G4MA89</accession>
<dbReference type="AlphaFoldDB" id="A0A1G4MA89"/>
<feature type="transmembrane region" description="Helical" evidence="1">
    <location>
        <begin position="372"/>
        <end position="394"/>
    </location>
</feature>
<sequence length="605" mass="70096">MKYIYWPTHLSHGINERAVVVALKGQETDWIVLSLIPELAFDHIAYPYFRIGIVDEFGNYTTELKGDLPIIEFRPPKLNMMQFFSIEPIPLILPEKDSDIANLNESSGVILSTFETTHCTAFRKSVSLINLYYKHEHSFRLQYPAYDGFAKQTIIKAAFVRSKEYFKSTLMYHFICHSIIYIVVSIQFVANGISGLLNCSIIPFVNLSATAQQIDLRCQQLCYFPVQYLRISKNISFNKMQPRHKIKGNLPANHKRRDSVSKIKEFPCEYYPDYIRLYNTLWLIVNDICFGLTIGTLLQENSKAIGRFLHNILEQYFYKLLHSITIFLGDNPFGIKLNGELAKFLSELFLWIIDFSYHTFIRDIISQENIEWLIKIFSCSSCMLGVTFTLSLIADMLSFLSMHISLFYFISAKIYHWQLHVMIALFHLFCGKKKNVLRNRIDANMFQLDQLLMGTLFFTILVFLFPTVSVFYVSYTLLWMVIVILEVILESLMASLNHFPLFALLLRLKDPSRIPGGVSVYAQKSPGKFVLNNSPLTVRRMFKPYIVLMGIMADTYFSSTTVRQVLVGKPIVVRRNRMYQVLYSALPRKPISAQDLWDTLKKAMA</sequence>
<dbReference type="GO" id="GO:0016020">
    <property type="term" value="C:membrane"/>
    <property type="evidence" value="ECO:0007669"/>
    <property type="project" value="InterPro"/>
</dbReference>
<dbReference type="InterPro" id="IPR007720">
    <property type="entry name" value="PigQ/GPI1"/>
</dbReference>
<dbReference type="GO" id="GO:0006506">
    <property type="term" value="P:GPI anchor biosynthetic process"/>
    <property type="evidence" value="ECO:0007669"/>
    <property type="project" value="InterPro"/>
</dbReference>
<dbReference type="GO" id="GO:0005783">
    <property type="term" value="C:endoplasmic reticulum"/>
    <property type="evidence" value="ECO:0007669"/>
    <property type="project" value="TreeGrafter"/>
</dbReference>
<keyword evidence="1" id="KW-0472">Membrane</keyword>
<dbReference type="OrthoDB" id="70250at2759"/>
<feature type="transmembrane region" description="Helical" evidence="1">
    <location>
        <begin position="478"/>
        <end position="506"/>
    </location>
</feature>
<feature type="transmembrane region" description="Helical" evidence="1">
    <location>
        <begin position="451"/>
        <end position="472"/>
    </location>
</feature>
<keyword evidence="3" id="KW-1185">Reference proteome</keyword>
<name>A0A1G4MA89_LACFM</name>
<dbReference type="Pfam" id="PF05024">
    <property type="entry name" value="Gpi1"/>
    <property type="match status" value="1"/>
</dbReference>
<dbReference type="PANTHER" id="PTHR21329:SF3">
    <property type="entry name" value="PHOSPHATIDYLINOSITOL N-ACETYLGLUCOSAMINYLTRANSFERASE SUBUNIT Q"/>
    <property type="match status" value="1"/>
</dbReference>
<keyword evidence="1" id="KW-0812">Transmembrane</keyword>
<dbReference type="OMA" id="CFWPVQY"/>
<feature type="transmembrane region" description="Helical" evidence="1">
    <location>
        <begin position="406"/>
        <end position="430"/>
    </location>
</feature>
<evidence type="ECO:0000313" key="3">
    <source>
        <dbReference type="Proteomes" id="UP000190831"/>
    </source>
</evidence>
<dbReference type="Proteomes" id="UP000190831">
    <property type="component" value="Chromosome C"/>
</dbReference>
<gene>
    <name evidence="2" type="ORF">LAFE_0C12244G</name>
</gene>
<dbReference type="EMBL" id="LT598485">
    <property type="protein sequence ID" value="SCW00799.1"/>
    <property type="molecule type" value="Genomic_DNA"/>
</dbReference>
<evidence type="ECO:0000256" key="1">
    <source>
        <dbReference type="SAM" id="Phobius"/>
    </source>
</evidence>
<keyword evidence="1" id="KW-1133">Transmembrane helix</keyword>
<feature type="transmembrane region" description="Helical" evidence="1">
    <location>
        <begin position="170"/>
        <end position="190"/>
    </location>
</feature>
<protein>
    <submittedName>
        <fullName evidence="2">LAFE_0C12244g1_1</fullName>
    </submittedName>
</protein>
<organism evidence="2 3">
    <name type="scientific">Lachancea fermentati</name>
    <name type="common">Zygosaccharomyces fermentati</name>
    <dbReference type="NCBI Taxonomy" id="4955"/>
    <lineage>
        <taxon>Eukaryota</taxon>
        <taxon>Fungi</taxon>
        <taxon>Dikarya</taxon>
        <taxon>Ascomycota</taxon>
        <taxon>Saccharomycotina</taxon>
        <taxon>Saccharomycetes</taxon>
        <taxon>Saccharomycetales</taxon>
        <taxon>Saccharomycetaceae</taxon>
        <taxon>Lachancea</taxon>
    </lineage>
</organism>